<dbReference type="Proteomes" id="UP001302367">
    <property type="component" value="Chromosome 7"/>
</dbReference>
<evidence type="ECO:0000256" key="3">
    <source>
        <dbReference type="ARBA" id="ARBA00022679"/>
    </source>
</evidence>
<dbReference type="GO" id="GO:0004674">
    <property type="term" value="F:protein serine/threonine kinase activity"/>
    <property type="evidence" value="ECO:0007669"/>
    <property type="project" value="UniProtKB-KW"/>
</dbReference>
<evidence type="ECO:0000256" key="9">
    <source>
        <dbReference type="SAM" id="MobiDB-lite"/>
    </source>
</evidence>
<evidence type="ECO:0000256" key="8">
    <source>
        <dbReference type="ARBA" id="ARBA00048679"/>
    </source>
</evidence>
<comment type="catalytic activity">
    <reaction evidence="7">
        <text>L-threonyl-[protein] + ATP = O-phospho-L-threonyl-[protein] + ADP + H(+)</text>
        <dbReference type="Rhea" id="RHEA:46608"/>
        <dbReference type="Rhea" id="RHEA-COMP:11060"/>
        <dbReference type="Rhea" id="RHEA-COMP:11605"/>
        <dbReference type="ChEBI" id="CHEBI:15378"/>
        <dbReference type="ChEBI" id="CHEBI:30013"/>
        <dbReference type="ChEBI" id="CHEBI:30616"/>
        <dbReference type="ChEBI" id="CHEBI:61977"/>
        <dbReference type="ChEBI" id="CHEBI:456216"/>
        <dbReference type="EC" id="2.7.11.1"/>
    </reaction>
</comment>
<feature type="compositionally biased region" description="Polar residues" evidence="9">
    <location>
        <begin position="504"/>
        <end position="535"/>
    </location>
</feature>
<keyword evidence="3" id="KW-0808">Transferase</keyword>
<reference evidence="12 14" key="2">
    <citation type="submission" date="2023-09" db="EMBL/GenBank/DDBJ databases">
        <title>Complete-Gapless Cercospora beticola genome.</title>
        <authorList>
            <person name="Wyatt N.A."/>
            <person name="Spanner R.E."/>
            <person name="Bolton M.D."/>
        </authorList>
    </citation>
    <scope>NUCLEOTIDE SEQUENCE [LARGE SCALE GENOMIC DNA]</scope>
    <source>
        <strain evidence="12">Cb09-40</strain>
    </source>
</reference>
<keyword evidence="6" id="KW-0067">ATP-binding</keyword>
<dbReference type="InterPro" id="IPR008271">
    <property type="entry name" value="Ser/Thr_kinase_AS"/>
</dbReference>
<dbReference type="CDD" id="cd00180">
    <property type="entry name" value="PKc"/>
    <property type="match status" value="1"/>
</dbReference>
<evidence type="ECO:0000256" key="2">
    <source>
        <dbReference type="ARBA" id="ARBA00022527"/>
    </source>
</evidence>
<dbReference type="InterPro" id="IPR050660">
    <property type="entry name" value="NEK_Ser/Thr_kinase"/>
</dbReference>
<evidence type="ECO:0000313" key="11">
    <source>
        <dbReference type="EMBL" id="PIA92080.1"/>
    </source>
</evidence>
<evidence type="ECO:0000313" key="12">
    <source>
        <dbReference type="EMBL" id="WPB05710.1"/>
    </source>
</evidence>
<dbReference type="EMBL" id="LKMD01000106">
    <property type="protein sequence ID" value="PIA92080.1"/>
    <property type="molecule type" value="Genomic_DNA"/>
</dbReference>
<dbReference type="EC" id="2.7.11.1" evidence="1"/>
<dbReference type="InterPro" id="IPR000719">
    <property type="entry name" value="Prot_kinase_dom"/>
</dbReference>
<organism evidence="11 13">
    <name type="scientific">Cercospora beticola</name>
    <name type="common">Sugarbeet leaf spot fungus</name>
    <dbReference type="NCBI Taxonomy" id="122368"/>
    <lineage>
        <taxon>Eukaryota</taxon>
        <taxon>Fungi</taxon>
        <taxon>Dikarya</taxon>
        <taxon>Ascomycota</taxon>
        <taxon>Pezizomycotina</taxon>
        <taxon>Dothideomycetes</taxon>
        <taxon>Dothideomycetidae</taxon>
        <taxon>Mycosphaerellales</taxon>
        <taxon>Mycosphaerellaceae</taxon>
        <taxon>Cercospora</taxon>
    </lineage>
</organism>
<feature type="region of interest" description="Disordered" evidence="9">
    <location>
        <begin position="845"/>
        <end position="871"/>
    </location>
</feature>
<keyword evidence="14" id="KW-1185">Reference proteome</keyword>
<dbReference type="EMBL" id="CP134190">
    <property type="protein sequence ID" value="WPB05710.1"/>
    <property type="molecule type" value="Genomic_DNA"/>
</dbReference>
<keyword evidence="5 11" id="KW-0418">Kinase</keyword>
<keyword evidence="2" id="KW-0723">Serine/threonine-protein kinase</keyword>
<dbReference type="Proteomes" id="UP000230605">
    <property type="component" value="Chromosome 7"/>
</dbReference>
<dbReference type="AlphaFoldDB" id="A0A2G5HHQ6"/>
<reference evidence="11 13" key="1">
    <citation type="submission" date="2015-10" db="EMBL/GenBank/DDBJ databases">
        <title>The cercosporin biosynthetic gene cluster was horizontally transferred to several fungal lineages and shown to be expanded in Cercospora beticola based on microsynteny with recipient genomes.</title>
        <authorList>
            <person name="De Jonge R."/>
            <person name="Ebert M.K."/>
            <person name="Suttle J.C."/>
            <person name="Jurick Ii W.M."/>
            <person name="Secor G.A."/>
            <person name="Thomma B.P."/>
            <person name="Van De Peer Y."/>
            <person name="Bolton M.D."/>
        </authorList>
    </citation>
    <scope>NUCLEOTIDE SEQUENCE [LARGE SCALE GENOMIC DNA]</scope>
    <source>
        <strain evidence="11 13">09-40</strain>
    </source>
</reference>
<dbReference type="InterPro" id="IPR011009">
    <property type="entry name" value="Kinase-like_dom_sf"/>
</dbReference>
<accession>A0A2G5HHQ6</accession>
<name>A0A2G5HHQ6_CERBT</name>
<dbReference type="Gene3D" id="1.10.510.10">
    <property type="entry name" value="Transferase(Phosphotransferase) domain 1"/>
    <property type="match status" value="1"/>
</dbReference>
<evidence type="ECO:0000256" key="6">
    <source>
        <dbReference type="ARBA" id="ARBA00022840"/>
    </source>
</evidence>
<evidence type="ECO:0000256" key="7">
    <source>
        <dbReference type="ARBA" id="ARBA00047899"/>
    </source>
</evidence>
<dbReference type="PANTHER" id="PTHR43671:SF98">
    <property type="entry name" value="SERINE_THREONINE-PROTEIN KINASE NEK11"/>
    <property type="match status" value="1"/>
</dbReference>
<dbReference type="PROSITE" id="PS50011">
    <property type="entry name" value="PROTEIN_KINASE_DOM"/>
    <property type="match status" value="1"/>
</dbReference>
<evidence type="ECO:0000313" key="13">
    <source>
        <dbReference type="Proteomes" id="UP000230605"/>
    </source>
</evidence>
<dbReference type="PROSITE" id="PS00108">
    <property type="entry name" value="PROTEIN_KINASE_ST"/>
    <property type="match status" value="1"/>
</dbReference>
<dbReference type="PANTHER" id="PTHR43671">
    <property type="entry name" value="SERINE/THREONINE-PROTEIN KINASE NEK"/>
    <property type="match status" value="1"/>
</dbReference>
<sequence length="904" mass="100242">MNPQQAKIQAVYDWQDAPQPIVLHHGKQAKAIRRVRRKKKGKNAKVEAELYICKEYSLAGVNPAKANGSRYVFGEYYVLGERLKGLEHPNIIHYVDFTYNPNSQVAKLYTEYCKFGDLEQALQSRKDRSKLDTREAVLVMYQIACGLLYLHHGVYHADDFLKVAPLPDVVRRDNAQSAWITILHRDIKPPNVFVAELTDSYIRIKLGDFGIAKAETDDKHEFSLMSDQEQRMDFTGPGPRRTTLKCDIYALGVTMQQVIYPNNEEHSSSAELAATLHQVIQDCLSSKDVDRPASGAIIDRLRPHIDDSETRTMTSEVLSKLTTAQTKGLGKQQAGRVKAEAASYVELFERCIQGGSIPSEEALLSFYSYIEDDALPNWKSKVIQEIQPLLQPFKLNTKSPRGASHALSSSSNMEKRDVLSDEEIHVPNPSPMVETEDPDSRFDKFGTPKPDDALAAKINDLLSGRDGGGDLFKTLAEGFRGRGGGSKSRAQNSSLLGKDRMDRNNSIGMDESNSTSTATPEDGSYNSLSSSSMTASGEMDTTAHGLDTNSGISGGRIRTPNRIQPPKDDAYPQRLGHNTVGGASRSGDGIEDIGFQRRAAAAKDSKIVSEGAAGSSTTDNGAYRLPRSYNESRASNAESRKREKSNQTVVTHMPSRSVRFRPGTNYSVSGEEDYQGRNYDLKAGRAGASSPDLDSGHLKERVPDLPLPIDIDTSSGLRYPYIGHDTSRWYDPYRIQQPEIRPYDRSEASQGFELPSEAKPSHQSSFVRPKKRSSAIRITDANGNPVDFSKPSTPDHDSFTRMTAAFRGPTPPLTEPLNVHSSHDSVTKARSEVRAKGDEDILAMQDEENGRLERQLGENNPKYTAEEDEKRLVGEGSALELSRRRRQALGRRARVNRVGVDRFD</sequence>
<feature type="region of interest" description="Disordered" evidence="9">
    <location>
        <begin position="478"/>
        <end position="672"/>
    </location>
</feature>
<dbReference type="SUPFAM" id="SSF56112">
    <property type="entry name" value="Protein kinase-like (PK-like)"/>
    <property type="match status" value="1"/>
</dbReference>
<evidence type="ECO:0000313" key="14">
    <source>
        <dbReference type="Proteomes" id="UP001302367"/>
    </source>
</evidence>
<proteinExistence type="predicted"/>
<dbReference type="Pfam" id="PF00069">
    <property type="entry name" value="Pkinase"/>
    <property type="match status" value="2"/>
</dbReference>
<gene>
    <name evidence="11" type="ORF">CB0940_09940</name>
    <name evidence="12" type="ORF">RHO25_010364</name>
</gene>
<evidence type="ECO:0000256" key="5">
    <source>
        <dbReference type="ARBA" id="ARBA00022777"/>
    </source>
</evidence>
<feature type="domain" description="Protein kinase" evidence="10">
    <location>
        <begin position="1"/>
        <end position="323"/>
    </location>
</feature>
<evidence type="ECO:0000256" key="4">
    <source>
        <dbReference type="ARBA" id="ARBA00022741"/>
    </source>
</evidence>
<evidence type="ECO:0000259" key="10">
    <source>
        <dbReference type="PROSITE" id="PS50011"/>
    </source>
</evidence>
<dbReference type="SMART" id="SM00220">
    <property type="entry name" value="S_TKc"/>
    <property type="match status" value="1"/>
</dbReference>
<dbReference type="OrthoDB" id="310217at2759"/>
<comment type="catalytic activity">
    <reaction evidence="8">
        <text>L-seryl-[protein] + ATP = O-phospho-L-seryl-[protein] + ADP + H(+)</text>
        <dbReference type="Rhea" id="RHEA:17989"/>
        <dbReference type="Rhea" id="RHEA-COMP:9863"/>
        <dbReference type="Rhea" id="RHEA-COMP:11604"/>
        <dbReference type="ChEBI" id="CHEBI:15378"/>
        <dbReference type="ChEBI" id="CHEBI:29999"/>
        <dbReference type="ChEBI" id="CHEBI:30616"/>
        <dbReference type="ChEBI" id="CHEBI:83421"/>
        <dbReference type="ChEBI" id="CHEBI:456216"/>
        <dbReference type="EC" id="2.7.11.1"/>
    </reaction>
</comment>
<feature type="region of interest" description="Disordered" evidence="9">
    <location>
        <begin position="744"/>
        <end position="796"/>
    </location>
</feature>
<protein>
    <recommendedName>
        <fullName evidence="1">non-specific serine/threonine protein kinase</fullName>
        <ecNumber evidence="1">2.7.11.1</ecNumber>
    </recommendedName>
</protein>
<feature type="region of interest" description="Disordered" evidence="9">
    <location>
        <begin position="397"/>
        <end position="417"/>
    </location>
</feature>
<dbReference type="GO" id="GO:0005524">
    <property type="term" value="F:ATP binding"/>
    <property type="evidence" value="ECO:0007669"/>
    <property type="project" value="UniProtKB-KW"/>
</dbReference>
<keyword evidence="4" id="KW-0547">Nucleotide-binding</keyword>
<evidence type="ECO:0000256" key="1">
    <source>
        <dbReference type="ARBA" id="ARBA00012513"/>
    </source>
</evidence>